<dbReference type="EMBL" id="JACHMQ010000001">
    <property type="protein sequence ID" value="MBB6398472.1"/>
    <property type="molecule type" value="Genomic_DNA"/>
</dbReference>
<evidence type="ECO:0000313" key="3">
    <source>
        <dbReference type="Proteomes" id="UP000546324"/>
    </source>
</evidence>
<reference evidence="2 3" key="1">
    <citation type="submission" date="2020-08" db="EMBL/GenBank/DDBJ databases">
        <title>Sequencing the genomes of 1000 actinobacteria strains.</title>
        <authorList>
            <person name="Klenk H.-P."/>
        </authorList>
    </citation>
    <scope>NUCLEOTIDE SEQUENCE [LARGE SCALE GENOMIC DNA]</scope>
    <source>
        <strain evidence="2 3">DSM 43675</strain>
    </source>
</reference>
<protein>
    <submittedName>
        <fullName evidence="2">Uncharacterized protein</fullName>
    </submittedName>
</protein>
<evidence type="ECO:0000313" key="2">
    <source>
        <dbReference type="EMBL" id="MBB6398472.1"/>
    </source>
</evidence>
<gene>
    <name evidence="2" type="ORF">BKA00_005386</name>
</gene>
<dbReference type="RefSeq" id="WP_185029436.1">
    <property type="nucleotide sequence ID" value="NZ_JACHMQ010000001.1"/>
</dbReference>
<dbReference type="Pfam" id="PF12787">
    <property type="entry name" value="EcsC"/>
    <property type="match status" value="1"/>
</dbReference>
<feature type="compositionally biased region" description="Basic and acidic residues" evidence="1">
    <location>
        <begin position="130"/>
        <end position="148"/>
    </location>
</feature>
<keyword evidence="3" id="KW-1185">Reference proteome</keyword>
<feature type="region of interest" description="Disordered" evidence="1">
    <location>
        <begin position="128"/>
        <end position="148"/>
    </location>
</feature>
<sequence length="148" mass="16486">MIADGEAGKVAAYAKINKLVQALARRATWEQLNHNVVIKVVQKVFARFGFTLTKKKLGQVLPVIGIAFGAGANTIFLKRITDDAEHLYRERFLRERYGIEAEPDLVTTDADSREDVVMVEIVDAGILGEDNERERDDPMPATEGDERG</sequence>
<dbReference type="PANTHER" id="PTHR41260:SF1">
    <property type="entry name" value="PROTEIN ECSC"/>
    <property type="match status" value="1"/>
</dbReference>
<dbReference type="PANTHER" id="PTHR41260">
    <property type="entry name" value="PROTEIN ECSC"/>
    <property type="match status" value="1"/>
</dbReference>
<name>A0A7X0G2Z9_9ACTN</name>
<dbReference type="InterPro" id="IPR024787">
    <property type="entry name" value="EcsC"/>
</dbReference>
<dbReference type="Proteomes" id="UP000546324">
    <property type="component" value="Unassembled WGS sequence"/>
</dbReference>
<dbReference type="AlphaFoldDB" id="A0A7X0G2Z9"/>
<accession>A0A7X0G2Z9</accession>
<comment type="caution">
    <text evidence="2">The sequence shown here is derived from an EMBL/GenBank/DDBJ whole genome shotgun (WGS) entry which is preliminary data.</text>
</comment>
<proteinExistence type="predicted"/>
<evidence type="ECO:0000256" key="1">
    <source>
        <dbReference type="SAM" id="MobiDB-lite"/>
    </source>
</evidence>
<organism evidence="2 3">
    <name type="scientific">Actinomadura coerulea</name>
    <dbReference type="NCBI Taxonomy" id="46159"/>
    <lineage>
        <taxon>Bacteria</taxon>
        <taxon>Bacillati</taxon>
        <taxon>Actinomycetota</taxon>
        <taxon>Actinomycetes</taxon>
        <taxon>Streptosporangiales</taxon>
        <taxon>Thermomonosporaceae</taxon>
        <taxon>Actinomadura</taxon>
    </lineage>
</organism>